<accession>A0ABR2WPK9</accession>
<dbReference type="EMBL" id="JASJQH010000636">
    <property type="protein sequence ID" value="KAK9763447.1"/>
    <property type="molecule type" value="Genomic_DNA"/>
</dbReference>
<evidence type="ECO:0000313" key="3">
    <source>
        <dbReference type="EMBL" id="KAK9763447.1"/>
    </source>
</evidence>
<gene>
    <name evidence="3" type="ORF">K7432_009848</name>
</gene>
<dbReference type="PANTHER" id="PTHR14024">
    <property type="entry name" value="PERILIPIN"/>
    <property type="match status" value="1"/>
</dbReference>
<evidence type="ECO:0000256" key="2">
    <source>
        <dbReference type="SAM" id="MobiDB-lite"/>
    </source>
</evidence>
<organism evidence="3 4">
    <name type="scientific">Basidiobolus ranarum</name>
    <dbReference type="NCBI Taxonomy" id="34480"/>
    <lineage>
        <taxon>Eukaryota</taxon>
        <taxon>Fungi</taxon>
        <taxon>Fungi incertae sedis</taxon>
        <taxon>Zoopagomycota</taxon>
        <taxon>Entomophthoromycotina</taxon>
        <taxon>Basidiobolomycetes</taxon>
        <taxon>Basidiobolales</taxon>
        <taxon>Basidiobolaceae</taxon>
        <taxon>Basidiobolus</taxon>
    </lineage>
</organism>
<evidence type="ECO:0000313" key="4">
    <source>
        <dbReference type="Proteomes" id="UP001479436"/>
    </source>
</evidence>
<dbReference type="Pfam" id="PF03036">
    <property type="entry name" value="Perilipin"/>
    <property type="match status" value="1"/>
</dbReference>
<dbReference type="PANTHER" id="PTHR14024:SF49">
    <property type="entry name" value="LIPID STORAGE DROPLETS SURFACE-BINDING PROTEIN 1"/>
    <property type="match status" value="1"/>
</dbReference>
<reference evidence="3 4" key="1">
    <citation type="submission" date="2023-04" db="EMBL/GenBank/DDBJ databases">
        <title>Genome of Basidiobolus ranarum AG-B5.</title>
        <authorList>
            <person name="Stajich J.E."/>
            <person name="Carter-House D."/>
            <person name="Gryganskyi A."/>
        </authorList>
    </citation>
    <scope>NUCLEOTIDE SEQUENCE [LARGE SCALE GENOMIC DNA]</scope>
    <source>
        <strain evidence="3 4">AG-B5</strain>
    </source>
</reference>
<comment type="caution">
    <text evidence="3">The sequence shown here is derived from an EMBL/GenBank/DDBJ whole genome shotgun (WGS) entry which is preliminary data.</text>
</comment>
<feature type="compositionally biased region" description="Polar residues" evidence="2">
    <location>
        <begin position="26"/>
        <end position="40"/>
    </location>
</feature>
<feature type="compositionally biased region" description="Basic and acidic residues" evidence="2">
    <location>
        <begin position="8"/>
        <end position="25"/>
    </location>
</feature>
<protein>
    <submittedName>
        <fullName evidence="3">Uncharacterized protein</fullName>
    </submittedName>
</protein>
<name>A0ABR2WPK9_9FUNG</name>
<evidence type="ECO:0000256" key="1">
    <source>
        <dbReference type="ARBA" id="ARBA00006311"/>
    </source>
</evidence>
<sequence>MPASQDSNEVKNQDQDNGHPSEKNETVNNQDENEKGTNGANGAHKSGELGFIKRIFSIPLVHDGVELVSSYVHDTNAGYIKKVASTVENAANSLYKLSEPYQAHFQQPISKVDELGCRSLDYIEAKFPIVKAPTNEVLESLNQNVVTPIQNTAKNIKDRFYGSGSAKSNGNSASATSS</sequence>
<dbReference type="Proteomes" id="UP001479436">
    <property type="component" value="Unassembled WGS sequence"/>
</dbReference>
<dbReference type="InterPro" id="IPR004279">
    <property type="entry name" value="Perilipin"/>
</dbReference>
<proteinExistence type="inferred from homology"/>
<comment type="similarity">
    <text evidence="1">Belongs to the perilipin family.</text>
</comment>
<keyword evidence="4" id="KW-1185">Reference proteome</keyword>
<feature type="region of interest" description="Disordered" evidence="2">
    <location>
        <begin position="1"/>
        <end position="44"/>
    </location>
</feature>